<dbReference type="Proteomes" id="UP000434172">
    <property type="component" value="Unassembled WGS sequence"/>
</dbReference>
<comment type="caution">
    <text evidence="2">The sequence shown here is derived from an EMBL/GenBank/DDBJ whole genome shotgun (WGS) entry which is preliminary data.</text>
</comment>
<proteinExistence type="predicted"/>
<keyword evidence="3" id="KW-1185">Reference proteome</keyword>
<name>A0A8H3WB37_9PEZI</name>
<gene>
    <name evidence="2" type="ORF">GQ607_008973</name>
</gene>
<organism evidence="2 3">
    <name type="scientific">Colletotrichum asianum</name>
    <dbReference type="NCBI Taxonomy" id="702518"/>
    <lineage>
        <taxon>Eukaryota</taxon>
        <taxon>Fungi</taxon>
        <taxon>Dikarya</taxon>
        <taxon>Ascomycota</taxon>
        <taxon>Pezizomycotina</taxon>
        <taxon>Sordariomycetes</taxon>
        <taxon>Hypocreomycetidae</taxon>
        <taxon>Glomerellales</taxon>
        <taxon>Glomerellaceae</taxon>
        <taxon>Colletotrichum</taxon>
        <taxon>Colletotrichum gloeosporioides species complex</taxon>
    </lineage>
</organism>
<dbReference type="EMBL" id="WOWK01000049">
    <property type="protein sequence ID" value="KAF0323764.1"/>
    <property type="molecule type" value="Genomic_DNA"/>
</dbReference>
<feature type="region of interest" description="Disordered" evidence="1">
    <location>
        <begin position="19"/>
        <end position="84"/>
    </location>
</feature>
<reference evidence="2 3" key="1">
    <citation type="submission" date="2019-12" db="EMBL/GenBank/DDBJ databases">
        <title>A genome sequence resource for the geographically widespread anthracnose pathogen Colletotrichum asianum.</title>
        <authorList>
            <person name="Meng Y."/>
        </authorList>
    </citation>
    <scope>NUCLEOTIDE SEQUENCE [LARGE SCALE GENOMIC DNA]</scope>
    <source>
        <strain evidence="2 3">ICMP 18580</strain>
    </source>
</reference>
<feature type="compositionally biased region" description="Low complexity" evidence="1">
    <location>
        <begin position="127"/>
        <end position="140"/>
    </location>
</feature>
<accession>A0A8H3WB37</accession>
<sequence length="195" mass="21100">MPPSFGADTLLFSWNLFMNIQDPPTPQSERKQHPEIIEILSDSDEDAQGRTPTRRPRRANGRSEHLTPPPSPPSPSSTRRQQVARNDIASRLRAAPKVPVGEPGGVSHRRQVTPAVTTFQGGPIRFAGTTETRGARTSTTKAGSSTPNIPKRSGNLKIEPGEGSMAPRTGIFVFIKVLAQVTNVIGPAGWLPRTK</sequence>
<dbReference type="AlphaFoldDB" id="A0A8H3WB37"/>
<feature type="region of interest" description="Disordered" evidence="1">
    <location>
        <begin position="120"/>
        <end position="153"/>
    </location>
</feature>
<dbReference type="OrthoDB" id="4839273at2759"/>
<protein>
    <submittedName>
        <fullName evidence="2">Uncharacterized protein</fullName>
    </submittedName>
</protein>
<evidence type="ECO:0000256" key="1">
    <source>
        <dbReference type="SAM" id="MobiDB-lite"/>
    </source>
</evidence>
<evidence type="ECO:0000313" key="3">
    <source>
        <dbReference type="Proteomes" id="UP000434172"/>
    </source>
</evidence>
<evidence type="ECO:0000313" key="2">
    <source>
        <dbReference type="EMBL" id="KAF0323764.1"/>
    </source>
</evidence>